<dbReference type="AlphaFoldDB" id="A0AAD7H0M4"/>
<protein>
    <submittedName>
        <fullName evidence="3">Uncharacterized protein</fullName>
    </submittedName>
</protein>
<accession>A0AAD7H0M4</accession>
<dbReference type="EMBL" id="JARKIB010000424">
    <property type="protein sequence ID" value="KAJ7709225.1"/>
    <property type="molecule type" value="Genomic_DNA"/>
</dbReference>
<feature type="non-terminal residue" evidence="3">
    <location>
        <position position="191"/>
    </location>
</feature>
<keyword evidence="2" id="KW-1133">Transmembrane helix</keyword>
<proteinExistence type="predicted"/>
<evidence type="ECO:0000313" key="4">
    <source>
        <dbReference type="Proteomes" id="UP001215598"/>
    </source>
</evidence>
<organism evidence="3 4">
    <name type="scientific">Mycena metata</name>
    <dbReference type="NCBI Taxonomy" id="1033252"/>
    <lineage>
        <taxon>Eukaryota</taxon>
        <taxon>Fungi</taxon>
        <taxon>Dikarya</taxon>
        <taxon>Basidiomycota</taxon>
        <taxon>Agaricomycotina</taxon>
        <taxon>Agaricomycetes</taxon>
        <taxon>Agaricomycetidae</taxon>
        <taxon>Agaricales</taxon>
        <taxon>Marasmiineae</taxon>
        <taxon>Mycenaceae</taxon>
        <taxon>Mycena</taxon>
    </lineage>
</organism>
<evidence type="ECO:0000313" key="3">
    <source>
        <dbReference type="EMBL" id="KAJ7709225.1"/>
    </source>
</evidence>
<name>A0AAD7H0M4_9AGAR</name>
<evidence type="ECO:0000256" key="1">
    <source>
        <dbReference type="SAM" id="MobiDB-lite"/>
    </source>
</evidence>
<keyword evidence="4" id="KW-1185">Reference proteome</keyword>
<feature type="transmembrane region" description="Helical" evidence="2">
    <location>
        <begin position="72"/>
        <end position="92"/>
    </location>
</feature>
<evidence type="ECO:0000256" key="2">
    <source>
        <dbReference type="SAM" id="Phobius"/>
    </source>
</evidence>
<sequence>MLQMPTSTFSMFSSSKSLDGFFGLICVGIQLVLTVVLPKPKPEFTAAARATATVKVVLQPTKCALSDDTSSFPYVAAMGYAAIVLSGLFYILTTKQFSILRTPASHADKLEGSGTGDQPPSPPSDPDTESNAKKRRNRWPLFLLIFLIWTVLLSLGASLFVTYLVRTPHVVGYLFTGTPELIGRLVADTFV</sequence>
<comment type="caution">
    <text evidence="3">The sequence shown here is derived from an EMBL/GenBank/DDBJ whole genome shotgun (WGS) entry which is preliminary data.</text>
</comment>
<feature type="transmembrane region" description="Helical" evidence="2">
    <location>
        <begin position="141"/>
        <end position="165"/>
    </location>
</feature>
<feature type="region of interest" description="Disordered" evidence="1">
    <location>
        <begin position="108"/>
        <end position="132"/>
    </location>
</feature>
<keyword evidence="2" id="KW-0472">Membrane</keyword>
<reference evidence="3" key="1">
    <citation type="submission" date="2023-03" db="EMBL/GenBank/DDBJ databases">
        <title>Massive genome expansion in bonnet fungi (Mycena s.s.) driven by repeated elements and novel gene families across ecological guilds.</title>
        <authorList>
            <consortium name="Lawrence Berkeley National Laboratory"/>
            <person name="Harder C.B."/>
            <person name="Miyauchi S."/>
            <person name="Viragh M."/>
            <person name="Kuo A."/>
            <person name="Thoen E."/>
            <person name="Andreopoulos B."/>
            <person name="Lu D."/>
            <person name="Skrede I."/>
            <person name="Drula E."/>
            <person name="Henrissat B."/>
            <person name="Morin E."/>
            <person name="Kohler A."/>
            <person name="Barry K."/>
            <person name="LaButti K."/>
            <person name="Morin E."/>
            <person name="Salamov A."/>
            <person name="Lipzen A."/>
            <person name="Mereny Z."/>
            <person name="Hegedus B."/>
            <person name="Baldrian P."/>
            <person name="Stursova M."/>
            <person name="Weitz H."/>
            <person name="Taylor A."/>
            <person name="Grigoriev I.V."/>
            <person name="Nagy L.G."/>
            <person name="Martin F."/>
            <person name="Kauserud H."/>
        </authorList>
    </citation>
    <scope>NUCLEOTIDE SEQUENCE</scope>
    <source>
        <strain evidence="3">CBHHK182m</strain>
    </source>
</reference>
<dbReference type="Proteomes" id="UP001215598">
    <property type="component" value="Unassembled WGS sequence"/>
</dbReference>
<gene>
    <name evidence="3" type="ORF">B0H16DRAFT_1901052</name>
</gene>
<keyword evidence="2" id="KW-0812">Transmembrane</keyword>
<feature type="transmembrane region" description="Helical" evidence="2">
    <location>
        <begin position="20"/>
        <end position="37"/>
    </location>
</feature>